<proteinExistence type="predicted"/>
<dbReference type="AlphaFoldDB" id="A0A6J4S5S8"/>
<sequence>AKAHPHGPHRPLDARAVEHGGGRRVRGRDRGLSTRARRRLHRGRPRGRGSRDAGERAARRSGSRDHAPSDRRGL</sequence>
<protein>
    <submittedName>
        <fullName evidence="2">Uncharacterized protein</fullName>
    </submittedName>
</protein>
<feature type="compositionally biased region" description="Basic and acidic residues" evidence="1">
    <location>
        <begin position="49"/>
        <end position="74"/>
    </location>
</feature>
<dbReference type="EMBL" id="CADCVU010000060">
    <property type="protein sequence ID" value="CAA9489556.1"/>
    <property type="molecule type" value="Genomic_DNA"/>
</dbReference>
<gene>
    <name evidence="2" type="ORF">AVDCRST_MAG45-661</name>
</gene>
<organism evidence="2">
    <name type="scientific">uncultured Solirubrobacterales bacterium</name>
    <dbReference type="NCBI Taxonomy" id="768556"/>
    <lineage>
        <taxon>Bacteria</taxon>
        <taxon>Bacillati</taxon>
        <taxon>Actinomycetota</taxon>
        <taxon>Thermoleophilia</taxon>
        <taxon>Solirubrobacterales</taxon>
        <taxon>environmental samples</taxon>
    </lineage>
</organism>
<feature type="compositionally biased region" description="Basic residues" evidence="1">
    <location>
        <begin position="35"/>
        <end position="48"/>
    </location>
</feature>
<evidence type="ECO:0000313" key="2">
    <source>
        <dbReference type="EMBL" id="CAA9489556.1"/>
    </source>
</evidence>
<feature type="compositionally biased region" description="Basic and acidic residues" evidence="1">
    <location>
        <begin position="10"/>
        <end position="21"/>
    </location>
</feature>
<feature type="non-terminal residue" evidence="2">
    <location>
        <position position="1"/>
    </location>
</feature>
<accession>A0A6J4S5S8</accession>
<feature type="non-terminal residue" evidence="2">
    <location>
        <position position="74"/>
    </location>
</feature>
<feature type="region of interest" description="Disordered" evidence="1">
    <location>
        <begin position="1"/>
        <end position="74"/>
    </location>
</feature>
<reference evidence="2" key="1">
    <citation type="submission" date="2020-02" db="EMBL/GenBank/DDBJ databases">
        <authorList>
            <person name="Meier V. D."/>
        </authorList>
    </citation>
    <scope>NUCLEOTIDE SEQUENCE</scope>
    <source>
        <strain evidence="2">AVDCRST_MAG45</strain>
    </source>
</reference>
<name>A0A6J4S5S8_9ACTN</name>
<evidence type="ECO:0000256" key="1">
    <source>
        <dbReference type="SAM" id="MobiDB-lite"/>
    </source>
</evidence>